<dbReference type="SUPFAM" id="SSF81321">
    <property type="entry name" value="Family A G protein-coupled receptor-like"/>
    <property type="match status" value="1"/>
</dbReference>
<feature type="transmembrane region" description="Helical" evidence="5">
    <location>
        <begin position="217"/>
        <end position="242"/>
    </location>
</feature>
<evidence type="ECO:0000256" key="2">
    <source>
        <dbReference type="ARBA" id="ARBA00022692"/>
    </source>
</evidence>
<dbReference type="EMBL" id="PZQS01000010">
    <property type="protein sequence ID" value="PVD22700.1"/>
    <property type="molecule type" value="Genomic_DNA"/>
</dbReference>
<evidence type="ECO:0000313" key="8">
    <source>
        <dbReference type="Proteomes" id="UP000245119"/>
    </source>
</evidence>
<evidence type="ECO:0000256" key="4">
    <source>
        <dbReference type="ARBA" id="ARBA00023136"/>
    </source>
</evidence>
<comment type="caution">
    <text evidence="7">The sequence shown here is derived from an EMBL/GenBank/DDBJ whole genome shotgun (WGS) entry which is preliminary data.</text>
</comment>
<dbReference type="PANTHER" id="PTHR46641:SF2">
    <property type="entry name" value="FMRFAMIDE RECEPTOR"/>
    <property type="match status" value="1"/>
</dbReference>
<dbReference type="GO" id="GO:0016020">
    <property type="term" value="C:membrane"/>
    <property type="evidence" value="ECO:0007669"/>
    <property type="project" value="UniProtKB-SubCell"/>
</dbReference>
<evidence type="ECO:0000256" key="5">
    <source>
        <dbReference type="SAM" id="Phobius"/>
    </source>
</evidence>
<organism evidence="7 8">
    <name type="scientific">Pomacea canaliculata</name>
    <name type="common">Golden apple snail</name>
    <dbReference type="NCBI Taxonomy" id="400727"/>
    <lineage>
        <taxon>Eukaryota</taxon>
        <taxon>Metazoa</taxon>
        <taxon>Spiralia</taxon>
        <taxon>Lophotrochozoa</taxon>
        <taxon>Mollusca</taxon>
        <taxon>Gastropoda</taxon>
        <taxon>Caenogastropoda</taxon>
        <taxon>Architaenioglossa</taxon>
        <taxon>Ampullarioidea</taxon>
        <taxon>Ampullariidae</taxon>
        <taxon>Pomacea</taxon>
    </lineage>
</organism>
<evidence type="ECO:0000256" key="3">
    <source>
        <dbReference type="ARBA" id="ARBA00022989"/>
    </source>
</evidence>
<dbReference type="Gene3D" id="1.20.1070.10">
    <property type="entry name" value="Rhodopsin 7-helix transmembrane proteins"/>
    <property type="match status" value="1"/>
</dbReference>
<feature type="transmembrane region" description="Helical" evidence="5">
    <location>
        <begin position="6"/>
        <end position="32"/>
    </location>
</feature>
<dbReference type="PROSITE" id="PS50262">
    <property type="entry name" value="G_PROTEIN_RECEP_F1_2"/>
    <property type="match status" value="1"/>
</dbReference>
<dbReference type="Proteomes" id="UP000245119">
    <property type="component" value="Linkage Group LG10"/>
</dbReference>
<sequence>MHQWLYYYIDTAGSVPVSLLGIVCNLVSLTVWNTQTKYSASIFLFKYLAVWDTTFLVLFIPVLLFYYKDTDSSLSITLNTLSCLPRLVSVHTTLQIAVCRWLGVYRPQQVYNGRLLPRRQVLVGCLVIFVWCLGITLYFTYFQLWVKTASFDKIYDVQVMAVSIVILSVLSLVFPILLLVVFNVLLIMKLRSTSSPVSSSFSRHQQHPGRWGSSRRLTLSVVLMSLCTVLSYLVGEIFHVSYRYWNMFQMDLRHDELVNFRNIYSAIQLLQQINSGINIVFYLAFSSKFRTALYKYVSECLATLHS</sequence>
<feature type="transmembrane region" description="Helical" evidence="5">
    <location>
        <begin position="161"/>
        <end position="186"/>
    </location>
</feature>
<evidence type="ECO:0000256" key="1">
    <source>
        <dbReference type="ARBA" id="ARBA00004370"/>
    </source>
</evidence>
<feature type="domain" description="G-protein coupled receptors family 1 profile" evidence="6">
    <location>
        <begin position="24"/>
        <end position="282"/>
    </location>
</feature>
<accession>A0A2T7NNF1</accession>
<keyword evidence="2 5" id="KW-0812">Transmembrane</keyword>
<keyword evidence="4 5" id="KW-0472">Membrane</keyword>
<evidence type="ECO:0000259" key="6">
    <source>
        <dbReference type="PROSITE" id="PS50262"/>
    </source>
</evidence>
<dbReference type="InterPro" id="IPR052954">
    <property type="entry name" value="GPCR-Ligand_Int"/>
</dbReference>
<proteinExistence type="predicted"/>
<protein>
    <recommendedName>
        <fullName evidence="6">G-protein coupled receptors family 1 profile domain-containing protein</fullName>
    </recommendedName>
</protein>
<feature type="transmembrane region" description="Helical" evidence="5">
    <location>
        <begin position="121"/>
        <end position="141"/>
    </location>
</feature>
<gene>
    <name evidence="7" type="ORF">C0Q70_15956</name>
</gene>
<keyword evidence="3 5" id="KW-1133">Transmembrane helix</keyword>
<feature type="transmembrane region" description="Helical" evidence="5">
    <location>
        <begin position="44"/>
        <end position="67"/>
    </location>
</feature>
<dbReference type="OrthoDB" id="6213069at2759"/>
<feature type="transmembrane region" description="Helical" evidence="5">
    <location>
        <begin position="262"/>
        <end position="285"/>
    </location>
</feature>
<dbReference type="PANTHER" id="PTHR46641">
    <property type="entry name" value="FMRFAMIDE RECEPTOR-RELATED"/>
    <property type="match status" value="1"/>
</dbReference>
<evidence type="ECO:0000313" key="7">
    <source>
        <dbReference type="EMBL" id="PVD22700.1"/>
    </source>
</evidence>
<keyword evidence="8" id="KW-1185">Reference proteome</keyword>
<dbReference type="AlphaFoldDB" id="A0A2T7NNF1"/>
<reference evidence="7 8" key="1">
    <citation type="submission" date="2018-04" db="EMBL/GenBank/DDBJ databases">
        <title>The genome of golden apple snail Pomacea canaliculata provides insight into stress tolerance and invasive adaptation.</title>
        <authorList>
            <person name="Liu C."/>
            <person name="Liu B."/>
            <person name="Ren Y."/>
            <person name="Zhang Y."/>
            <person name="Wang H."/>
            <person name="Li S."/>
            <person name="Jiang F."/>
            <person name="Yin L."/>
            <person name="Zhang G."/>
            <person name="Qian W."/>
            <person name="Fan W."/>
        </authorList>
    </citation>
    <scope>NUCLEOTIDE SEQUENCE [LARGE SCALE GENOMIC DNA]</scope>
    <source>
        <strain evidence="7">SZHN2017</strain>
        <tissue evidence="7">Muscle</tissue>
    </source>
</reference>
<dbReference type="InterPro" id="IPR017452">
    <property type="entry name" value="GPCR_Rhodpsn_7TM"/>
</dbReference>
<comment type="subcellular location">
    <subcellularLocation>
        <location evidence="1">Membrane</location>
    </subcellularLocation>
</comment>
<name>A0A2T7NNF1_POMCA</name>